<dbReference type="Pfam" id="PF01031">
    <property type="entry name" value="Dynamin_M"/>
    <property type="match status" value="1"/>
</dbReference>
<dbReference type="InterPro" id="IPR000375">
    <property type="entry name" value="Dynamin_stalk"/>
</dbReference>
<feature type="domain" description="GED" evidence="4">
    <location>
        <begin position="688"/>
        <end position="784"/>
    </location>
</feature>
<dbReference type="Pfam" id="PF07727">
    <property type="entry name" value="RVT_2"/>
    <property type="match status" value="1"/>
</dbReference>
<dbReference type="CDD" id="cd08771">
    <property type="entry name" value="DLP_1"/>
    <property type="match status" value="1"/>
</dbReference>
<organism evidence="6 7">
    <name type="scientific">Leucocoprinus birnbaumii</name>
    <dbReference type="NCBI Taxonomy" id="56174"/>
    <lineage>
        <taxon>Eukaryota</taxon>
        <taxon>Fungi</taxon>
        <taxon>Dikarya</taxon>
        <taxon>Basidiomycota</taxon>
        <taxon>Agaricomycotina</taxon>
        <taxon>Agaricomycetes</taxon>
        <taxon>Agaricomycetidae</taxon>
        <taxon>Agaricales</taxon>
        <taxon>Agaricineae</taxon>
        <taxon>Agaricaceae</taxon>
        <taxon>Leucocoprinus</taxon>
    </lineage>
</organism>
<feature type="domain" description="Dynamin-type G" evidence="5">
    <location>
        <begin position="65"/>
        <end position="373"/>
    </location>
</feature>
<dbReference type="GO" id="GO:0003924">
    <property type="term" value="F:GTPase activity"/>
    <property type="evidence" value="ECO:0007669"/>
    <property type="project" value="InterPro"/>
</dbReference>
<dbReference type="Pfam" id="PF00350">
    <property type="entry name" value="Dynamin_N"/>
    <property type="match status" value="1"/>
</dbReference>
<dbReference type="InterPro" id="IPR022812">
    <property type="entry name" value="Dynamin"/>
</dbReference>
<accession>A0AAD5VJR1</accession>
<name>A0AAD5VJR1_9AGAR</name>
<dbReference type="SUPFAM" id="SSF52540">
    <property type="entry name" value="P-loop containing nucleoside triphosphate hydrolases"/>
    <property type="match status" value="1"/>
</dbReference>
<keyword evidence="2" id="KW-0342">GTP-binding</keyword>
<dbReference type="GO" id="GO:0016559">
    <property type="term" value="P:peroxisome fission"/>
    <property type="evidence" value="ECO:0007669"/>
    <property type="project" value="TreeGrafter"/>
</dbReference>
<dbReference type="GO" id="GO:0000266">
    <property type="term" value="P:mitochondrial fission"/>
    <property type="evidence" value="ECO:0007669"/>
    <property type="project" value="TreeGrafter"/>
</dbReference>
<evidence type="ECO:0000313" key="7">
    <source>
        <dbReference type="Proteomes" id="UP001213000"/>
    </source>
</evidence>
<keyword evidence="1" id="KW-0547">Nucleotide-binding</keyword>
<dbReference type="InterPro" id="IPR013103">
    <property type="entry name" value="RVT_2"/>
</dbReference>
<evidence type="ECO:0000259" key="5">
    <source>
        <dbReference type="PROSITE" id="PS51718"/>
    </source>
</evidence>
<evidence type="ECO:0000259" key="4">
    <source>
        <dbReference type="PROSITE" id="PS51388"/>
    </source>
</evidence>
<dbReference type="Gene3D" id="1.20.120.1240">
    <property type="entry name" value="Dynamin, middle domain"/>
    <property type="match status" value="1"/>
</dbReference>
<dbReference type="GO" id="GO:0048312">
    <property type="term" value="P:intracellular distribution of mitochondria"/>
    <property type="evidence" value="ECO:0007669"/>
    <property type="project" value="TreeGrafter"/>
</dbReference>
<dbReference type="PROSITE" id="PS51388">
    <property type="entry name" value="GED"/>
    <property type="match status" value="1"/>
</dbReference>
<dbReference type="CDD" id="cd09272">
    <property type="entry name" value="RNase_HI_RT_Ty1"/>
    <property type="match status" value="1"/>
</dbReference>
<dbReference type="PROSITE" id="PS51718">
    <property type="entry name" value="G_DYNAMIN_2"/>
    <property type="match status" value="1"/>
</dbReference>
<keyword evidence="7" id="KW-1185">Reference proteome</keyword>
<dbReference type="InterPro" id="IPR030381">
    <property type="entry name" value="G_DYNAMIN_dom"/>
</dbReference>
<evidence type="ECO:0000256" key="2">
    <source>
        <dbReference type="ARBA" id="ARBA00023134"/>
    </source>
</evidence>
<dbReference type="Proteomes" id="UP001213000">
    <property type="component" value="Unassembled WGS sequence"/>
</dbReference>
<gene>
    <name evidence="6" type="ORF">NP233_g10774</name>
</gene>
<feature type="region of interest" description="Disordered" evidence="3">
    <location>
        <begin position="470"/>
        <end position="500"/>
    </location>
</feature>
<feature type="compositionally biased region" description="Acidic residues" evidence="3">
    <location>
        <begin position="489"/>
        <end position="500"/>
    </location>
</feature>
<dbReference type="GO" id="GO:0005739">
    <property type="term" value="C:mitochondrion"/>
    <property type="evidence" value="ECO:0007669"/>
    <property type="project" value="TreeGrafter"/>
</dbReference>
<sequence>MSTPSSVLSSPASPASPTPPANPDTRSGSQTGNGAVGLANPQMSRSRRRMLDLINALISTGVQVDIDLPQIAVVGNQSAGKSSLIESISGITLPRASGTCTRCPTECRLTYAATPWKCTVSLSITTDASGQPLGQARTEAFGPPIFDKAEVEDRIRRAQLAILNPGKPAQSFLTGNEPTLDEGSTLTFSKNCVSLAISGPDVADLTFVDLPGLIASVGRGGNPNDIQLVENLVTTYIKRHNCIILLTVACETDFENQGAHHLAKKFDPEGKRTIGVLTKPDRIAAGDEQDWLKFIRNERESLQNNWFCVKQPASNELKQNWTWEQARRREDDFFSGTSPWNELEPMYARYLRTRNLVERCSQVLSDLIAKRLPEIQREIEVMISKTRKEIGDLPKPPPRNALNEVARLIKDFDADVRHHIEGVPYKEGIIQQIRGPSKKFRRAIRATAPEFKPFDASIFEACEVEYISEGSRPRRRAPAAPDFLKHEEEETTVEEESEISDDEYDSSEHCIYINEVHRRMEESVSRELPGHFPYIVEREYIGGIQKKWENPAVALCERVHRILMSHTQDLVQKHFAAFGQGMLEHRISLIIHEHLRSCLEEAKKKMTWLMKIQADPFTLNGHYFADCKEKFLVHYRRERQNALARNGRTISNDINLTREALSYLTRLGYEVNKEDLAKLLKQDMMEPALGLMASVRAYFQVAYKRFVDNVPMAIDYELIRGGEVDVFQLLWTKLELDGPDAHQMCDEYAQEPAHVADKRTNTDSVLIDITSSGDAKTRGVVASFKHTTTPDVTNGIEIAVQKVIEKAGLQQRKGEILEVGEVVVWVEAIRETMEKEVEQEKDQIIVLFYVWVDDMLIGGPKNSKIDKFKMRVKAHFDITNLSEVNYVLSLQVIQDRANGLIYLSQETYIKSILECFGMTNARPVSTLLPVGITLSASQSPQTDKERHEYHEYAKGIHYLVLVGSLLYAMQTRPEIQYTVGLVFQFSGNPGIEHLYAAKHILRCSIGGFVFEVSGSSVAWLFKKQPTVVTSSVEAEYMAASNAKKEAIWLWTLLKEIDYPQVNTTIIHTDNQGCIALVHNPVNHSCAKHIDIHHHFIQERVELGEVELKYISTKDMLADVFTKQVPREAFEKLCARLGIVPMSH</sequence>
<evidence type="ECO:0000313" key="6">
    <source>
        <dbReference type="EMBL" id="KAJ3560537.1"/>
    </source>
</evidence>
<dbReference type="InterPro" id="IPR020850">
    <property type="entry name" value="GED_dom"/>
</dbReference>
<dbReference type="PRINTS" id="PR00195">
    <property type="entry name" value="DYNAMIN"/>
</dbReference>
<dbReference type="PANTHER" id="PTHR11566">
    <property type="entry name" value="DYNAMIN"/>
    <property type="match status" value="1"/>
</dbReference>
<evidence type="ECO:0000256" key="3">
    <source>
        <dbReference type="SAM" id="MobiDB-lite"/>
    </source>
</evidence>
<protein>
    <submittedName>
        <fullName evidence="6">Uncharacterized protein</fullName>
    </submittedName>
</protein>
<dbReference type="GO" id="GO:0005525">
    <property type="term" value="F:GTP binding"/>
    <property type="evidence" value="ECO:0007669"/>
    <property type="project" value="InterPro"/>
</dbReference>
<dbReference type="GO" id="GO:0005874">
    <property type="term" value="C:microtubule"/>
    <property type="evidence" value="ECO:0007669"/>
    <property type="project" value="TreeGrafter"/>
</dbReference>
<dbReference type="GO" id="GO:0008017">
    <property type="term" value="F:microtubule binding"/>
    <property type="evidence" value="ECO:0007669"/>
    <property type="project" value="TreeGrafter"/>
</dbReference>
<dbReference type="PANTHER" id="PTHR11566:SF21">
    <property type="entry name" value="DYNAMIN RELATED PROTEIN 1, ISOFORM A"/>
    <property type="match status" value="1"/>
</dbReference>
<dbReference type="AlphaFoldDB" id="A0AAD5VJR1"/>
<dbReference type="EMBL" id="JANIEX010001153">
    <property type="protein sequence ID" value="KAJ3560537.1"/>
    <property type="molecule type" value="Genomic_DNA"/>
</dbReference>
<reference evidence="6" key="1">
    <citation type="submission" date="2022-07" db="EMBL/GenBank/DDBJ databases">
        <title>Genome Sequence of Leucocoprinus birnbaumii.</title>
        <authorList>
            <person name="Buettner E."/>
        </authorList>
    </citation>
    <scope>NUCLEOTIDE SEQUENCE</scope>
    <source>
        <strain evidence="6">VT141</strain>
    </source>
</reference>
<dbReference type="InterPro" id="IPR045063">
    <property type="entry name" value="Dynamin_N"/>
</dbReference>
<dbReference type="GO" id="GO:0006897">
    <property type="term" value="P:endocytosis"/>
    <property type="evidence" value="ECO:0007669"/>
    <property type="project" value="TreeGrafter"/>
</dbReference>
<dbReference type="SMART" id="SM00053">
    <property type="entry name" value="DYNc"/>
    <property type="match status" value="1"/>
</dbReference>
<feature type="region of interest" description="Disordered" evidence="3">
    <location>
        <begin position="1"/>
        <end position="43"/>
    </location>
</feature>
<proteinExistence type="predicted"/>
<dbReference type="InterPro" id="IPR001401">
    <property type="entry name" value="Dynamin_GTPase"/>
</dbReference>
<comment type="caution">
    <text evidence="6">The sequence shown here is derived from an EMBL/GenBank/DDBJ whole genome shotgun (WGS) entry which is preliminary data.</text>
</comment>
<dbReference type="GO" id="GO:0016020">
    <property type="term" value="C:membrane"/>
    <property type="evidence" value="ECO:0007669"/>
    <property type="project" value="TreeGrafter"/>
</dbReference>
<dbReference type="Gene3D" id="3.40.50.300">
    <property type="entry name" value="P-loop containing nucleotide triphosphate hydrolases"/>
    <property type="match status" value="1"/>
</dbReference>
<evidence type="ECO:0000256" key="1">
    <source>
        <dbReference type="ARBA" id="ARBA00022741"/>
    </source>
</evidence>
<feature type="compositionally biased region" description="Low complexity" evidence="3">
    <location>
        <begin position="1"/>
        <end position="13"/>
    </location>
</feature>
<dbReference type="InterPro" id="IPR027417">
    <property type="entry name" value="P-loop_NTPase"/>
</dbReference>